<dbReference type="Proteomes" id="UP000515161">
    <property type="component" value="Unplaced"/>
</dbReference>
<keyword evidence="1" id="KW-0812">Transmembrane</keyword>
<dbReference type="AlphaFoldDB" id="A0A6P8VXJ1"/>
<evidence type="ECO:0000259" key="2">
    <source>
        <dbReference type="PROSITE" id="PS50835"/>
    </source>
</evidence>
<protein>
    <submittedName>
        <fullName evidence="4">Myelin-associated glycoprotein-like</fullName>
    </submittedName>
</protein>
<reference evidence="4" key="1">
    <citation type="submission" date="2025-08" db="UniProtKB">
        <authorList>
            <consortium name="RefSeq"/>
        </authorList>
    </citation>
    <scope>IDENTIFICATION</scope>
</reference>
<feature type="domain" description="Ig-like" evidence="2">
    <location>
        <begin position="349"/>
        <end position="434"/>
    </location>
</feature>
<accession>A0A6P8VXJ1</accession>
<dbReference type="InterPro" id="IPR013106">
    <property type="entry name" value="Ig_V-set"/>
</dbReference>
<evidence type="ECO:0000256" key="1">
    <source>
        <dbReference type="SAM" id="Phobius"/>
    </source>
</evidence>
<proteinExistence type="predicted"/>
<dbReference type="Pfam" id="PF07686">
    <property type="entry name" value="V-set"/>
    <property type="match status" value="1"/>
</dbReference>
<dbReference type="KEGG" id="gacu:117562169"/>
<keyword evidence="1" id="KW-1133">Transmembrane helix</keyword>
<dbReference type="Gene3D" id="2.60.40.10">
    <property type="entry name" value="Immunoglobulins"/>
    <property type="match status" value="4"/>
</dbReference>
<evidence type="ECO:0000313" key="4">
    <source>
        <dbReference type="RefSeq" id="XP_034095891.1"/>
    </source>
</evidence>
<sequence>MCDSTSKICSKFCCQRWLTKCIQRLLSSMGTALLFRLLGLFTGISMLQQVISWNINVPKTVTAVEGSCVVVPCQTKPHSRVIWYQYHTINYPVVYDGRRPNAVEKQFRGRTSILGEASEGNCSLMIDNVKTSDNNLRTYVWIDPDSDSTQKFHHQTVTISVERNTIKMQIQKRIVNGEMFQANCSVKHPCPSSPPSLHWNKSPFLNDSTSMTFDTLGQGQWWHTETLHGLATYKMHNSKMWCSAKFTKESERTTLNVLYEPVNVTLTQQKEPVMEGGSVTLDCAADCNPQPHTYKWLRRQMGQIKGINSTEKKRPFNNITRDTSLSCIAYNDIGTRQSDWLDLDVQYAPVILPESSCLLTGKSLKCVCRAEASPYPSIHWTIDGNYTLPSSFSFVSTNLVSGEINCAAQKQSNICCTATNYLGSNTKLLSVETSSMFIWLLAFVIPGIGLLFGSAVFICRETWRNRPPAYVVCNTDILLREQSLPDIAEQEERYGNFERFQAEDILSPCGPDKGSDEDRLSCVYDNEFLEDMKETNQSSTAPQ</sequence>
<dbReference type="InterPro" id="IPR003599">
    <property type="entry name" value="Ig_sub"/>
</dbReference>
<feature type="transmembrane region" description="Helical" evidence="1">
    <location>
        <begin position="436"/>
        <end position="458"/>
    </location>
</feature>
<keyword evidence="1" id="KW-0472">Membrane</keyword>
<feature type="domain" description="Ig-like" evidence="2">
    <location>
        <begin position="261"/>
        <end position="331"/>
    </location>
</feature>
<name>A0A6P8VXJ1_GYMAC</name>
<dbReference type="SMART" id="SM00409">
    <property type="entry name" value="IG"/>
    <property type="match status" value="2"/>
</dbReference>
<dbReference type="PANTHER" id="PTHR46484">
    <property type="entry name" value="SI:CH211-171H4.5-RELATED"/>
    <property type="match status" value="1"/>
</dbReference>
<dbReference type="GeneID" id="117562169"/>
<dbReference type="InterPro" id="IPR036179">
    <property type="entry name" value="Ig-like_dom_sf"/>
</dbReference>
<evidence type="ECO:0000313" key="3">
    <source>
        <dbReference type="Proteomes" id="UP000515161"/>
    </source>
</evidence>
<dbReference type="PROSITE" id="PS50835">
    <property type="entry name" value="IG_LIKE"/>
    <property type="match status" value="2"/>
</dbReference>
<dbReference type="OrthoDB" id="10039395at2759"/>
<dbReference type="SUPFAM" id="SSF48726">
    <property type="entry name" value="Immunoglobulin"/>
    <property type="match status" value="4"/>
</dbReference>
<dbReference type="PANTHER" id="PTHR46484:SF1">
    <property type="entry name" value="SCHWANN CELL MYELIN PROTEIN-RELATED"/>
    <property type="match status" value="1"/>
</dbReference>
<organism evidence="3 4">
    <name type="scientific">Gymnodraco acuticeps</name>
    <name type="common">Antarctic dragonfish</name>
    <dbReference type="NCBI Taxonomy" id="8218"/>
    <lineage>
        <taxon>Eukaryota</taxon>
        <taxon>Metazoa</taxon>
        <taxon>Chordata</taxon>
        <taxon>Craniata</taxon>
        <taxon>Vertebrata</taxon>
        <taxon>Euteleostomi</taxon>
        <taxon>Actinopterygii</taxon>
        <taxon>Neopterygii</taxon>
        <taxon>Teleostei</taxon>
        <taxon>Neoteleostei</taxon>
        <taxon>Acanthomorphata</taxon>
        <taxon>Eupercaria</taxon>
        <taxon>Perciformes</taxon>
        <taxon>Notothenioidei</taxon>
        <taxon>Bathydraconidae</taxon>
        <taxon>Gymnodraco</taxon>
    </lineage>
</organism>
<dbReference type="InParanoid" id="A0A6P8VXJ1"/>
<dbReference type="RefSeq" id="XP_034095891.1">
    <property type="nucleotide sequence ID" value="XM_034240000.1"/>
</dbReference>
<keyword evidence="3" id="KW-1185">Reference proteome</keyword>
<feature type="transmembrane region" description="Helical" evidence="1">
    <location>
        <begin position="25"/>
        <end position="47"/>
    </location>
</feature>
<gene>
    <name evidence="4" type="primary">LOC117562169</name>
</gene>
<dbReference type="InterPro" id="IPR007110">
    <property type="entry name" value="Ig-like_dom"/>
</dbReference>
<dbReference type="InterPro" id="IPR013783">
    <property type="entry name" value="Ig-like_fold"/>
</dbReference>